<protein>
    <submittedName>
        <fullName evidence="1">Uncharacterized protein</fullName>
    </submittedName>
</protein>
<name>A0A0E9ST23_ANGAN</name>
<reference evidence="1" key="1">
    <citation type="submission" date="2014-11" db="EMBL/GenBank/DDBJ databases">
        <authorList>
            <person name="Amaro Gonzalez C."/>
        </authorList>
    </citation>
    <scope>NUCLEOTIDE SEQUENCE</scope>
</reference>
<evidence type="ECO:0000313" key="1">
    <source>
        <dbReference type="EMBL" id="JAH43780.1"/>
    </source>
</evidence>
<organism evidence="1">
    <name type="scientific">Anguilla anguilla</name>
    <name type="common">European freshwater eel</name>
    <name type="synonym">Muraena anguilla</name>
    <dbReference type="NCBI Taxonomy" id="7936"/>
    <lineage>
        <taxon>Eukaryota</taxon>
        <taxon>Metazoa</taxon>
        <taxon>Chordata</taxon>
        <taxon>Craniata</taxon>
        <taxon>Vertebrata</taxon>
        <taxon>Euteleostomi</taxon>
        <taxon>Actinopterygii</taxon>
        <taxon>Neopterygii</taxon>
        <taxon>Teleostei</taxon>
        <taxon>Anguilliformes</taxon>
        <taxon>Anguillidae</taxon>
        <taxon>Anguilla</taxon>
    </lineage>
</organism>
<reference evidence="1" key="2">
    <citation type="journal article" date="2015" name="Fish Shellfish Immunol.">
        <title>Early steps in the European eel (Anguilla anguilla)-Vibrio vulnificus interaction in the gills: Role of the RtxA13 toxin.</title>
        <authorList>
            <person name="Callol A."/>
            <person name="Pajuelo D."/>
            <person name="Ebbesson L."/>
            <person name="Teles M."/>
            <person name="MacKenzie S."/>
            <person name="Amaro C."/>
        </authorList>
    </citation>
    <scope>NUCLEOTIDE SEQUENCE</scope>
</reference>
<proteinExistence type="predicted"/>
<accession>A0A0E9ST23</accession>
<dbReference type="AlphaFoldDB" id="A0A0E9ST23"/>
<dbReference type="EMBL" id="GBXM01064797">
    <property type="protein sequence ID" value="JAH43780.1"/>
    <property type="molecule type" value="Transcribed_RNA"/>
</dbReference>
<sequence length="37" mass="4672">MNIFFRTNYFKQMSLYFLELMILQLRTPSWFTEMSED</sequence>